<dbReference type="InParanoid" id="A0A7N2LGF3"/>
<keyword evidence="6 12" id="KW-0479">Metal-binding</keyword>
<comment type="cofactor">
    <cofactor evidence="1 12">
        <name>heme</name>
        <dbReference type="ChEBI" id="CHEBI:30413"/>
    </cofactor>
</comment>
<evidence type="ECO:0000313" key="15">
    <source>
        <dbReference type="Proteomes" id="UP000594261"/>
    </source>
</evidence>
<dbReference type="OMA" id="IMMLRIG"/>
<evidence type="ECO:0000256" key="12">
    <source>
        <dbReference type="PIRSR" id="PIRSR602401-1"/>
    </source>
</evidence>
<keyword evidence="4 12" id="KW-0349">Heme</keyword>
<sequence length="360" mass="41561">MQLQLGEVLAIIISSPKVAKEVLKTHDTAFTNRPVLLAIEVMSYDNSGMVFAPYDDYCRQMRKLCVMQFLRVKRIQSFRSIREEEVWNLIEGISSSEGLQINFTEKISSLTYVPDLFPSLKFLSFLTGKKPALEKMHRKLDKILDDIINDHKKKRTSANRHASDRDDIVDVLLKLQESGELEFNLTSNRIKAVTLNIDEVDIQKLDYLKLVVKETLRLHPPAALIPRESREKCEINGYEIPNNTKVYINAWAIGRDTEYWSDADCFHPERFQGSHIDFRGANFEFIPFGRGRRICPGISFALATIELVLSQLVYHLNWKLPNEIKPEEIDMSESFGLSCRRKNDLKLIATPWSPLLHEIH</sequence>
<dbReference type="InterPro" id="IPR002401">
    <property type="entry name" value="Cyt_P450_E_grp-I"/>
</dbReference>
<keyword evidence="15" id="KW-1185">Reference proteome</keyword>
<dbReference type="GO" id="GO:0004497">
    <property type="term" value="F:monooxygenase activity"/>
    <property type="evidence" value="ECO:0007669"/>
    <property type="project" value="UniProtKB-KW"/>
</dbReference>
<dbReference type="Proteomes" id="UP000594261">
    <property type="component" value="Chromosome 4"/>
</dbReference>
<dbReference type="Gene3D" id="1.10.630.10">
    <property type="entry name" value="Cytochrome P450"/>
    <property type="match status" value="3"/>
</dbReference>
<dbReference type="GO" id="GO:0020037">
    <property type="term" value="F:heme binding"/>
    <property type="evidence" value="ECO:0007669"/>
    <property type="project" value="InterPro"/>
</dbReference>
<evidence type="ECO:0000256" key="8">
    <source>
        <dbReference type="ARBA" id="ARBA00023002"/>
    </source>
</evidence>
<dbReference type="EMBL" id="LRBV02000004">
    <property type="status" value="NOT_ANNOTATED_CDS"/>
    <property type="molecule type" value="Genomic_DNA"/>
</dbReference>
<dbReference type="CDD" id="cd11072">
    <property type="entry name" value="CYP71-like"/>
    <property type="match status" value="1"/>
</dbReference>
<evidence type="ECO:0000313" key="14">
    <source>
        <dbReference type="EnsemblPlants" id="QL04p028264:mrna"/>
    </source>
</evidence>
<dbReference type="SUPFAM" id="SSF48264">
    <property type="entry name" value="Cytochrome P450"/>
    <property type="match status" value="1"/>
</dbReference>
<keyword evidence="7" id="KW-1133">Transmembrane helix</keyword>
<dbReference type="InterPro" id="IPR036396">
    <property type="entry name" value="Cyt_P450_sf"/>
</dbReference>
<dbReference type="PANTHER" id="PTHR47953:SF19">
    <property type="entry name" value="OS06G0641600 PROTEIN"/>
    <property type="match status" value="1"/>
</dbReference>
<evidence type="ECO:0000256" key="1">
    <source>
        <dbReference type="ARBA" id="ARBA00001971"/>
    </source>
</evidence>
<keyword evidence="10 13" id="KW-0503">Monooxygenase</keyword>
<accession>A0A7N2LGF3</accession>
<dbReference type="EnsemblPlants" id="QL04p028264:mrna">
    <property type="protein sequence ID" value="QL04p028264:mrna"/>
    <property type="gene ID" value="QL04p028264"/>
</dbReference>
<keyword evidence="9 12" id="KW-0408">Iron</keyword>
<keyword evidence="11" id="KW-0472">Membrane</keyword>
<dbReference type="AlphaFoldDB" id="A0A7N2LGF3"/>
<reference evidence="14" key="2">
    <citation type="submission" date="2021-01" db="UniProtKB">
        <authorList>
            <consortium name="EnsemblPlants"/>
        </authorList>
    </citation>
    <scope>IDENTIFICATION</scope>
</reference>
<dbReference type="PANTHER" id="PTHR47953">
    <property type="entry name" value="OS08G0105600 PROTEIN"/>
    <property type="match status" value="1"/>
</dbReference>
<keyword evidence="8 13" id="KW-0560">Oxidoreductase</keyword>
<evidence type="ECO:0000256" key="7">
    <source>
        <dbReference type="ARBA" id="ARBA00022989"/>
    </source>
</evidence>
<evidence type="ECO:0000256" key="13">
    <source>
        <dbReference type="RuleBase" id="RU000461"/>
    </source>
</evidence>
<dbReference type="GO" id="GO:0005506">
    <property type="term" value="F:iron ion binding"/>
    <property type="evidence" value="ECO:0007669"/>
    <property type="project" value="InterPro"/>
</dbReference>
<organism evidence="14 15">
    <name type="scientific">Quercus lobata</name>
    <name type="common">Valley oak</name>
    <dbReference type="NCBI Taxonomy" id="97700"/>
    <lineage>
        <taxon>Eukaryota</taxon>
        <taxon>Viridiplantae</taxon>
        <taxon>Streptophyta</taxon>
        <taxon>Embryophyta</taxon>
        <taxon>Tracheophyta</taxon>
        <taxon>Spermatophyta</taxon>
        <taxon>Magnoliopsida</taxon>
        <taxon>eudicotyledons</taxon>
        <taxon>Gunneridae</taxon>
        <taxon>Pentapetalae</taxon>
        <taxon>rosids</taxon>
        <taxon>fabids</taxon>
        <taxon>Fagales</taxon>
        <taxon>Fagaceae</taxon>
        <taxon>Quercus</taxon>
    </lineage>
</organism>
<dbReference type="InterPro" id="IPR052306">
    <property type="entry name" value="CYP450_71D"/>
</dbReference>
<dbReference type="GO" id="GO:0016705">
    <property type="term" value="F:oxidoreductase activity, acting on paired donors, with incorporation or reduction of molecular oxygen"/>
    <property type="evidence" value="ECO:0007669"/>
    <property type="project" value="InterPro"/>
</dbReference>
<protein>
    <recommendedName>
        <fullName evidence="16">Cytochrome P450</fullName>
    </recommendedName>
</protein>
<name>A0A7N2LGF3_QUELO</name>
<dbReference type="Pfam" id="PF00067">
    <property type="entry name" value="p450"/>
    <property type="match status" value="2"/>
</dbReference>
<dbReference type="PRINTS" id="PR00463">
    <property type="entry name" value="EP450I"/>
</dbReference>
<evidence type="ECO:0000256" key="9">
    <source>
        <dbReference type="ARBA" id="ARBA00023004"/>
    </source>
</evidence>
<evidence type="ECO:0000256" key="2">
    <source>
        <dbReference type="ARBA" id="ARBA00004167"/>
    </source>
</evidence>
<feature type="binding site" description="axial binding residue" evidence="12">
    <location>
        <position position="295"/>
    </location>
    <ligand>
        <name>heme</name>
        <dbReference type="ChEBI" id="CHEBI:30413"/>
    </ligand>
    <ligandPart>
        <name>Fe</name>
        <dbReference type="ChEBI" id="CHEBI:18248"/>
    </ligandPart>
</feature>
<evidence type="ECO:0000256" key="10">
    <source>
        <dbReference type="ARBA" id="ARBA00023033"/>
    </source>
</evidence>
<evidence type="ECO:0000256" key="6">
    <source>
        <dbReference type="ARBA" id="ARBA00022723"/>
    </source>
</evidence>
<dbReference type="GO" id="GO:0016020">
    <property type="term" value="C:membrane"/>
    <property type="evidence" value="ECO:0007669"/>
    <property type="project" value="UniProtKB-SubCell"/>
</dbReference>
<evidence type="ECO:0000256" key="4">
    <source>
        <dbReference type="ARBA" id="ARBA00022617"/>
    </source>
</evidence>
<keyword evidence="5" id="KW-0812">Transmembrane</keyword>
<evidence type="ECO:0000256" key="3">
    <source>
        <dbReference type="ARBA" id="ARBA00010617"/>
    </source>
</evidence>
<dbReference type="PRINTS" id="PR00385">
    <property type="entry name" value="P450"/>
</dbReference>
<evidence type="ECO:0000256" key="11">
    <source>
        <dbReference type="ARBA" id="ARBA00023136"/>
    </source>
</evidence>
<comment type="similarity">
    <text evidence="3 13">Belongs to the cytochrome P450 family.</text>
</comment>
<dbReference type="InterPro" id="IPR017972">
    <property type="entry name" value="Cyt_P450_CS"/>
</dbReference>
<evidence type="ECO:0008006" key="16">
    <source>
        <dbReference type="Google" id="ProtNLM"/>
    </source>
</evidence>
<proteinExistence type="inferred from homology"/>
<reference evidence="14 15" key="1">
    <citation type="journal article" date="2016" name="G3 (Bethesda)">
        <title>First Draft Assembly and Annotation of the Genome of a California Endemic Oak Quercus lobata Nee (Fagaceae).</title>
        <authorList>
            <person name="Sork V.L."/>
            <person name="Fitz-Gibbon S.T."/>
            <person name="Puiu D."/>
            <person name="Crepeau M."/>
            <person name="Gugger P.F."/>
            <person name="Sherman R."/>
            <person name="Stevens K."/>
            <person name="Langley C.H."/>
            <person name="Pellegrini M."/>
            <person name="Salzberg S.L."/>
        </authorList>
    </citation>
    <scope>NUCLEOTIDE SEQUENCE [LARGE SCALE GENOMIC DNA]</scope>
    <source>
        <strain evidence="14 15">cv. SW786</strain>
    </source>
</reference>
<dbReference type="Gramene" id="QL04p028264:mrna">
    <property type="protein sequence ID" value="QL04p028264:mrna"/>
    <property type="gene ID" value="QL04p028264"/>
</dbReference>
<dbReference type="PROSITE" id="PS00086">
    <property type="entry name" value="CYTOCHROME_P450"/>
    <property type="match status" value="1"/>
</dbReference>
<comment type="subcellular location">
    <subcellularLocation>
        <location evidence="2">Membrane</location>
        <topology evidence="2">Single-pass membrane protein</topology>
    </subcellularLocation>
</comment>
<evidence type="ECO:0000256" key="5">
    <source>
        <dbReference type="ARBA" id="ARBA00022692"/>
    </source>
</evidence>
<dbReference type="InterPro" id="IPR001128">
    <property type="entry name" value="Cyt_P450"/>
</dbReference>